<proteinExistence type="inferred from homology"/>
<name>G8PCL5_PEDCP</name>
<dbReference type="HOGENOM" id="CLU_030805_9_3_9"/>
<protein>
    <recommendedName>
        <fullName evidence="1">Putative competence-damage inducible protein</fullName>
    </recommendedName>
</protein>
<reference evidence="3 4" key="1">
    <citation type="journal article" date="2012" name="J. Bacteriol.">
        <title>Complete Genome Sequence of the Beer Spoilage Organism Pediococcus claussenii ATCC BAA-344T.</title>
        <authorList>
            <person name="Pittet V."/>
            <person name="Abegunde T."/>
            <person name="Marfleet T."/>
            <person name="Haakensen M."/>
            <person name="Morrow K."/>
            <person name="Jayaprakash T."/>
            <person name="Schroeder K."/>
            <person name="Trost B."/>
            <person name="Byrns S."/>
            <person name="Bergsveinson J."/>
            <person name="Kusalik A."/>
            <person name="Ziola B."/>
        </authorList>
    </citation>
    <scope>NUCLEOTIDE SEQUENCE [LARGE SCALE GENOMIC DNA]</scope>
    <source>
        <strain evidence="3 4">ATCC BAA-344</strain>
    </source>
</reference>
<dbReference type="STRING" id="701521.PECL_709"/>
<gene>
    <name evidence="1 3" type="primary">cinA</name>
    <name evidence="3" type="ordered locus">PECL_709</name>
</gene>
<dbReference type="SUPFAM" id="SSF142433">
    <property type="entry name" value="CinA-like"/>
    <property type="match status" value="1"/>
</dbReference>
<dbReference type="AlphaFoldDB" id="G8PCL5"/>
<feature type="domain" description="MoaB/Mog" evidence="2">
    <location>
        <begin position="4"/>
        <end position="170"/>
    </location>
</feature>
<dbReference type="Gene3D" id="3.30.70.2860">
    <property type="match status" value="1"/>
</dbReference>
<dbReference type="Gene3D" id="3.90.950.20">
    <property type="entry name" value="CinA-like"/>
    <property type="match status" value="1"/>
</dbReference>
<dbReference type="HAMAP" id="MF_00226_B">
    <property type="entry name" value="CinA_B"/>
    <property type="match status" value="1"/>
</dbReference>
<dbReference type="KEGG" id="pce:PECL_709"/>
<dbReference type="Pfam" id="PF00994">
    <property type="entry name" value="MoCF_biosynth"/>
    <property type="match status" value="1"/>
</dbReference>
<dbReference type="NCBIfam" id="TIGR00199">
    <property type="entry name" value="PncC_domain"/>
    <property type="match status" value="1"/>
</dbReference>
<dbReference type="NCBIfam" id="TIGR00200">
    <property type="entry name" value="cinA_nterm"/>
    <property type="match status" value="1"/>
</dbReference>
<dbReference type="PATRIC" id="fig|701521.8.peg.677"/>
<dbReference type="eggNOG" id="COG1546">
    <property type="taxonomic scope" value="Bacteria"/>
</dbReference>
<dbReference type="CDD" id="cd00885">
    <property type="entry name" value="cinA"/>
    <property type="match status" value="1"/>
</dbReference>
<dbReference type="InterPro" id="IPR001453">
    <property type="entry name" value="MoaB/Mog_dom"/>
</dbReference>
<dbReference type="eggNOG" id="COG1058">
    <property type="taxonomic scope" value="Bacteria"/>
</dbReference>
<dbReference type="InterPro" id="IPR036425">
    <property type="entry name" value="MoaB/Mog-like_dom_sf"/>
</dbReference>
<dbReference type="PANTHER" id="PTHR13939:SF0">
    <property type="entry name" value="NMN AMIDOHYDROLASE-LIKE PROTEIN YFAY"/>
    <property type="match status" value="1"/>
</dbReference>
<accession>G8PCL5</accession>
<dbReference type="PANTHER" id="PTHR13939">
    <property type="entry name" value="NICOTINAMIDE-NUCLEOTIDE AMIDOHYDROLASE PNCC"/>
    <property type="match status" value="1"/>
</dbReference>
<dbReference type="InterPro" id="IPR050101">
    <property type="entry name" value="CinA"/>
</dbReference>
<dbReference type="SUPFAM" id="SSF53218">
    <property type="entry name" value="Molybdenum cofactor biosynthesis proteins"/>
    <property type="match status" value="1"/>
</dbReference>
<dbReference type="Proteomes" id="UP000005444">
    <property type="component" value="Chromosome"/>
</dbReference>
<dbReference type="EMBL" id="CP003137">
    <property type="protein sequence ID" value="AEV95000.1"/>
    <property type="molecule type" value="Genomic_DNA"/>
</dbReference>
<dbReference type="RefSeq" id="WP_014215197.1">
    <property type="nucleotide sequence ID" value="NC_016605.1"/>
</dbReference>
<keyword evidence="4" id="KW-1185">Reference proteome</keyword>
<dbReference type="NCBIfam" id="TIGR00177">
    <property type="entry name" value="molyb_syn"/>
    <property type="match status" value="1"/>
</dbReference>
<dbReference type="PIRSF" id="PIRSF006728">
    <property type="entry name" value="CinA"/>
    <property type="match status" value="1"/>
</dbReference>
<dbReference type="SMART" id="SM00852">
    <property type="entry name" value="MoCF_biosynth"/>
    <property type="match status" value="1"/>
</dbReference>
<evidence type="ECO:0000313" key="3">
    <source>
        <dbReference type="EMBL" id="AEV95000.1"/>
    </source>
</evidence>
<dbReference type="NCBIfam" id="NF001813">
    <property type="entry name" value="PRK00549.1"/>
    <property type="match status" value="1"/>
</dbReference>
<dbReference type="InterPro" id="IPR036653">
    <property type="entry name" value="CinA-like_C"/>
</dbReference>
<evidence type="ECO:0000313" key="4">
    <source>
        <dbReference type="Proteomes" id="UP000005444"/>
    </source>
</evidence>
<dbReference type="Gene3D" id="3.40.980.10">
    <property type="entry name" value="MoaB/Mog-like domain"/>
    <property type="match status" value="1"/>
</dbReference>
<dbReference type="InterPro" id="IPR041424">
    <property type="entry name" value="CinA_KH"/>
</dbReference>
<comment type="similarity">
    <text evidence="1">Belongs to the CinA family.</text>
</comment>
<organism evidence="3 4">
    <name type="scientific">Pediococcus claussenii (strain ATCC BAA-344 / DSM 14800 / JCM 18046 / KCTC 3811 / LMG 21948 / P06)</name>
    <dbReference type="NCBI Taxonomy" id="701521"/>
    <lineage>
        <taxon>Bacteria</taxon>
        <taxon>Bacillati</taxon>
        <taxon>Bacillota</taxon>
        <taxon>Bacilli</taxon>
        <taxon>Lactobacillales</taxon>
        <taxon>Lactobacillaceae</taxon>
        <taxon>Pediococcus</taxon>
    </lineage>
</organism>
<dbReference type="Pfam" id="PF18146">
    <property type="entry name" value="CinA_KH"/>
    <property type="match status" value="1"/>
</dbReference>
<dbReference type="InterPro" id="IPR008135">
    <property type="entry name" value="Competence-induced_CinA"/>
</dbReference>
<dbReference type="Pfam" id="PF02464">
    <property type="entry name" value="CinA"/>
    <property type="match status" value="1"/>
</dbReference>
<evidence type="ECO:0000259" key="2">
    <source>
        <dbReference type="SMART" id="SM00852"/>
    </source>
</evidence>
<dbReference type="InterPro" id="IPR008136">
    <property type="entry name" value="CinA_C"/>
</dbReference>
<evidence type="ECO:0000256" key="1">
    <source>
        <dbReference type="HAMAP-Rule" id="MF_00226"/>
    </source>
</evidence>
<sequence>MKAELISVGTEILLGEITDTNATYLSKSFADLGIEVMHRQTVGDNIERIDDALKLATGRSNLVVLIGGLGPTEDDVTKPALAQFLNKDLVQDKDALNKINKRFEMMGRSVTPNNLRQAWILDNAERLTNYNGLAVGMFESGNVNYVVLPGPPSEFRMMVDRSLIPVLKKHFNLQNNLVSKTLHFVGISESLLAEKLDDIIRYQTNPTLALYFKDTDVTVRITAEDDNRINAEKMVKDMENTVLKRVGQFYYSDEEIIDLHTFVAQQLIKRNISITAAESLTGGLFESTICSVSGVSAIFNGGFVTYSNQSKHDLVDVSSDLIQNNGVVSKEVAEAMASGARRKMNTKLSLSFTGVAGPGELEGHKAGNFWIGLALDSGEIYSEEFNVDGDREKVRQAAVNKAFEMILKFVLK</sequence>